<evidence type="ECO:0000313" key="5">
    <source>
        <dbReference type="EMBL" id="KGJ22824.1"/>
    </source>
</evidence>
<dbReference type="Proteomes" id="UP000029858">
    <property type="component" value="Unassembled WGS sequence"/>
</dbReference>
<dbReference type="GO" id="GO:0009307">
    <property type="term" value="P:DNA restriction-modification system"/>
    <property type="evidence" value="ECO:0007669"/>
    <property type="project" value="UniProtKB-KW"/>
</dbReference>
<keyword evidence="3" id="KW-0238">DNA-binding</keyword>
<dbReference type="InterPro" id="IPR052021">
    <property type="entry name" value="Type-I_RS_S_subunit"/>
</dbReference>
<dbReference type="PANTHER" id="PTHR30408">
    <property type="entry name" value="TYPE-1 RESTRICTION ENZYME ECOKI SPECIFICITY PROTEIN"/>
    <property type="match status" value="1"/>
</dbReference>
<keyword evidence="2" id="KW-0680">Restriction system</keyword>
<dbReference type="InterPro" id="IPR044946">
    <property type="entry name" value="Restrct_endonuc_typeI_TRD_sf"/>
</dbReference>
<accession>A0A099GJ33</accession>
<protein>
    <recommendedName>
        <fullName evidence="4">Type I restriction modification DNA specificity domain-containing protein</fullName>
    </recommendedName>
</protein>
<dbReference type="Pfam" id="PF01420">
    <property type="entry name" value="Methylase_S"/>
    <property type="match status" value="1"/>
</dbReference>
<dbReference type="GO" id="GO:0003677">
    <property type="term" value="F:DNA binding"/>
    <property type="evidence" value="ECO:0007669"/>
    <property type="project" value="UniProtKB-KW"/>
</dbReference>
<comment type="similarity">
    <text evidence="1">Belongs to the type-I restriction system S methylase family.</text>
</comment>
<dbReference type="InterPro" id="IPR000055">
    <property type="entry name" value="Restrct_endonuc_typeI_TRD"/>
</dbReference>
<evidence type="ECO:0000259" key="4">
    <source>
        <dbReference type="Pfam" id="PF01420"/>
    </source>
</evidence>
<dbReference type="EMBL" id="JRKQ01000018">
    <property type="protein sequence ID" value="KGJ22824.1"/>
    <property type="molecule type" value="Genomic_DNA"/>
</dbReference>
<name>A0A099GJ33_9RHOB</name>
<comment type="caution">
    <text evidence="5">The sequence shown here is derived from an EMBL/GenBank/DDBJ whole genome shotgun (WGS) entry which is preliminary data.</text>
</comment>
<evidence type="ECO:0000313" key="6">
    <source>
        <dbReference type="Proteomes" id="UP000029858"/>
    </source>
</evidence>
<evidence type="ECO:0000256" key="1">
    <source>
        <dbReference type="ARBA" id="ARBA00010923"/>
    </source>
</evidence>
<feature type="domain" description="Type I restriction modification DNA specificity" evidence="4">
    <location>
        <begin position="51"/>
        <end position="177"/>
    </location>
</feature>
<dbReference type="Gene3D" id="3.90.220.20">
    <property type="entry name" value="DNA methylase specificity domains"/>
    <property type="match status" value="1"/>
</dbReference>
<reference evidence="5 6" key="1">
    <citation type="submission" date="2014-09" db="EMBL/GenBank/DDBJ databases">
        <authorList>
            <person name="McGinnis J.M."/>
            <person name="Wolfgang W.J."/>
        </authorList>
    </citation>
    <scope>NUCLEOTIDE SEQUENCE [LARGE SCALE GENOMIC DNA]</scope>
    <source>
        <strain evidence="5 6">5503</strain>
    </source>
</reference>
<reference evidence="5 6" key="2">
    <citation type="submission" date="2014-10" db="EMBL/GenBank/DDBJ databases">
        <title>Paracoccus sanguinis sp. nov., isolated from clinical specimens of New York State patients.</title>
        <authorList>
            <person name="Mingle L.A."/>
            <person name="Cole J.A."/>
            <person name="Lapierre P."/>
            <person name="Musser K.A."/>
        </authorList>
    </citation>
    <scope>NUCLEOTIDE SEQUENCE [LARGE SCALE GENOMIC DNA]</scope>
    <source>
        <strain evidence="5 6">5503</strain>
    </source>
</reference>
<sequence>MNKTLEAMARAIFKDWFVDFGPTRAKMEGRAPYMAPDIWSLFPERLDDGKPEGWALRPVRDFAELRGGKQLEKERIAAVGTIPVFGGAGVMGFTDEHNADGFVISVGRVGAYCGQFFSHRGKAWINNNASLIRQHEGISGEWLFQSLRHADIEVIKKGAAQPFVSNTDVGNMPIIWPGEVVVGRFAEIVVPLMLRMEHNDAEASTLAATRDILSPKLMSGEVRVKDAENLIGEAT</sequence>
<evidence type="ECO:0000256" key="3">
    <source>
        <dbReference type="ARBA" id="ARBA00023125"/>
    </source>
</evidence>
<gene>
    <name evidence="5" type="ORF">IX56_05605</name>
</gene>
<dbReference type="PANTHER" id="PTHR30408:SF13">
    <property type="entry name" value="TYPE I RESTRICTION ENZYME HINDI SPECIFICITY SUBUNIT"/>
    <property type="match status" value="1"/>
</dbReference>
<proteinExistence type="inferred from homology"/>
<organism evidence="5 6">
    <name type="scientific">Paracoccus sanguinis</name>
    <dbReference type="NCBI Taxonomy" id="1545044"/>
    <lineage>
        <taxon>Bacteria</taxon>
        <taxon>Pseudomonadati</taxon>
        <taxon>Pseudomonadota</taxon>
        <taxon>Alphaproteobacteria</taxon>
        <taxon>Rhodobacterales</taxon>
        <taxon>Paracoccaceae</taxon>
        <taxon>Paracoccus</taxon>
    </lineage>
</organism>
<evidence type="ECO:0000256" key="2">
    <source>
        <dbReference type="ARBA" id="ARBA00022747"/>
    </source>
</evidence>
<dbReference type="SUPFAM" id="SSF116734">
    <property type="entry name" value="DNA methylase specificity domain"/>
    <property type="match status" value="1"/>
</dbReference>
<dbReference type="AlphaFoldDB" id="A0A099GJ33"/>